<organism evidence="2 3">
    <name type="scientific">Pisum sativum</name>
    <name type="common">Garden pea</name>
    <name type="synonym">Lathyrus oleraceus</name>
    <dbReference type="NCBI Taxonomy" id="3888"/>
    <lineage>
        <taxon>Eukaryota</taxon>
        <taxon>Viridiplantae</taxon>
        <taxon>Streptophyta</taxon>
        <taxon>Embryophyta</taxon>
        <taxon>Tracheophyta</taxon>
        <taxon>Spermatophyta</taxon>
        <taxon>Magnoliopsida</taxon>
        <taxon>eudicotyledons</taxon>
        <taxon>Gunneridae</taxon>
        <taxon>Pentapetalae</taxon>
        <taxon>rosids</taxon>
        <taxon>fabids</taxon>
        <taxon>Fabales</taxon>
        <taxon>Fabaceae</taxon>
        <taxon>Papilionoideae</taxon>
        <taxon>50 kb inversion clade</taxon>
        <taxon>NPAAA clade</taxon>
        <taxon>Hologalegina</taxon>
        <taxon>IRL clade</taxon>
        <taxon>Fabeae</taxon>
        <taxon>Lathyrus</taxon>
    </lineage>
</organism>
<sequence length="282" mass="32288">MEESKAWQQKNSLKLNRVQYKVPLGRVYALGLTVLPTPLTNLQNYNLQTYGPLHLAYLYTVCLKLKALLKEKKEAFSRITELIPFQKPSQYTSKSHIDSNASRNDQNISLKNKRTLPSRRIANTSKLYGSPKPTRLNTISAPSEDGGEHSRESWEGKPINSSGSSAHGPRMTEIIQRRCKNVISKLQRRIDKEGHQIVPLLTDLWKRIENSGNNLLDLRKMDQRIDKLVYTGATDLVFDVQFMLKSTMLYYGFSLETSETQEVHSLLPVQFLPQPLYRLLGQ</sequence>
<accession>A0A9D5B9I0</accession>
<comment type="caution">
    <text evidence="2">The sequence shown here is derived from an EMBL/GenBank/DDBJ whole genome shotgun (WGS) entry which is preliminary data.</text>
</comment>
<keyword evidence="3" id="KW-1185">Reference proteome</keyword>
<dbReference type="EMBL" id="JAMSHJ010000002">
    <property type="protein sequence ID" value="KAI5438863.1"/>
    <property type="molecule type" value="Genomic_DNA"/>
</dbReference>
<dbReference type="Gramene" id="Psat02G0454900-T1">
    <property type="protein sequence ID" value="KAI5438863.1"/>
    <property type="gene ID" value="KIW84_024549"/>
</dbReference>
<gene>
    <name evidence="2" type="ORF">KIW84_024549</name>
</gene>
<feature type="compositionally biased region" description="Polar residues" evidence="1">
    <location>
        <begin position="90"/>
        <end position="110"/>
    </location>
</feature>
<feature type="region of interest" description="Disordered" evidence="1">
    <location>
        <begin position="90"/>
        <end position="170"/>
    </location>
</feature>
<reference evidence="2 3" key="1">
    <citation type="journal article" date="2022" name="Nat. Genet.">
        <title>Improved pea reference genome and pan-genome highlight genomic features and evolutionary characteristics.</title>
        <authorList>
            <person name="Yang T."/>
            <person name="Liu R."/>
            <person name="Luo Y."/>
            <person name="Hu S."/>
            <person name="Wang D."/>
            <person name="Wang C."/>
            <person name="Pandey M.K."/>
            <person name="Ge S."/>
            <person name="Xu Q."/>
            <person name="Li N."/>
            <person name="Li G."/>
            <person name="Huang Y."/>
            <person name="Saxena R.K."/>
            <person name="Ji Y."/>
            <person name="Li M."/>
            <person name="Yan X."/>
            <person name="He Y."/>
            <person name="Liu Y."/>
            <person name="Wang X."/>
            <person name="Xiang C."/>
            <person name="Varshney R.K."/>
            <person name="Ding H."/>
            <person name="Gao S."/>
            <person name="Zong X."/>
        </authorList>
    </citation>
    <scope>NUCLEOTIDE SEQUENCE [LARGE SCALE GENOMIC DNA]</scope>
    <source>
        <strain evidence="2 3">cv. Zhongwan 6</strain>
    </source>
</reference>
<evidence type="ECO:0000313" key="3">
    <source>
        <dbReference type="Proteomes" id="UP001058974"/>
    </source>
</evidence>
<protein>
    <submittedName>
        <fullName evidence="2">Uncharacterized protein</fullName>
    </submittedName>
</protein>
<evidence type="ECO:0000256" key="1">
    <source>
        <dbReference type="SAM" id="MobiDB-lite"/>
    </source>
</evidence>
<feature type="compositionally biased region" description="Basic and acidic residues" evidence="1">
    <location>
        <begin position="146"/>
        <end position="155"/>
    </location>
</feature>
<dbReference type="Proteomes" id="UP001058974">
    <property type="component" value="Chromosome 2"/>
</dbReference>
<dbReference type="AlphaFoldDB" id="A0A9D5B9I0"/>
<name>A0A9D5B9I0_PEA</name>
<proteinExistence type="predicted"/>
<evidence type="ECO:0000313" key="2">
    <source>
        <dbReference type="EMBL" id="KAI5438863.1"/>
    </source>
</evidence>